<dbReference type="GO" id="GO:0010833">
    <property type="term" value="P:telomere maintenance via telomere lengthening"/>
    <property type="evidence" value="ECO:0007669"/>
    <property type="project" value="TreeGrafter"/>
</dbReference>
<evidence type="ECO:0000256" key="2">
    <source>
        <dbReference type="ARBA" id="ARBA00004574"/>
    </source>
</evidence>
<proteinExistence type="inferred from homology"/>
<dbReference type="PANTHER" id="PTHR14865">
    <property type="entry name" value="CST COMPLEX SUBUNIT CTC1"/>
    <property type="match status" value="1"/>
</dbReference>
<evidence type="ECO:0000256" key="6">
    <source>
        <dbReference type="ARBA" id="ARBA00022895"/>
    </source>
</evidence>
<feature type="region of interest" description="Disordered" evidence="9">
    <location>
        <begin position="169"/>
        <end position="204"/>
    </location>
</feature>
<accession>A0A7L3L3I6</accession>
<comment type="similarity">
    <text evidence="3">Belongs to the CTC1 family.</text>
</comment>
<name>A0A7L3L3I6_9CHAR</name>
<dbReference type="OrthoDB" id="2314520at2759"/>
<evidence type="ECO:0000256" key="7">
    <source>
        <dbReference type="ARBA" id="ARBA00023125"/>
    </source>
</evidence>
<evidence type="ECO:0000256" key="3">
    <source>
        <dbReference type="ARBA" id="ARBA00006332"/>
    </source>
</evidence>
<dbReference type="InterPro" id="IPR042617">
    <property type="entry name" value="CTC1-like"/>
</dbReference>
<dbReference type="Pfam" id="PF15489">
    <property type="entry name" value="CTC1"/>
    <property type="match status" value="1"/>
</dbReference>
<evidence type="ECO:0000256" key="5">
    <source>
        <dbReference type="ARBA" id="ARBA00022454"/>
    </source>
</evidence>
<dbReference type="GO" id="GO:0042162">
    <property type="term" value="F:telomeric DNA binding"/>
    <property type="evidence" value="ECO:0007669"/>
    <property type="project" value="TreeGrafter"/>
</dbReference>
<evidence type="ECO:0000256" key="1">
    <source>
        <dbReference type="ARBA" id="ARBA00004123"/>
    </source>
</evidence>
<evidence type="ECO:0000256" key="9">
    <source>
        <dbReference type="SAM" id="MobiDB-lite"/>
    </source>
</evidence>
<evidence type="ECO:0000256" key="8">
    <source>
        <dbReference type="ARBA" id="ARBA00023242"/>
    </source>
</evidence>
<dbReference type="GO" id="GO:0003697">
    <property type="term" value="F:single-stranded DNA binding"/>
    <property type="evidence" value="ECO:0007669"/>
    <property type="project" value="InterPro"/>
</dbReference>
<dbReference type="EMBL" id="VZTY01003310">
    <property type="protein sequence ID" value="NXU48271.1"/>
    <property type="molecule type" value="Genomic_DNA"/>
</dbReference>
<comment type="caution">
    <text evidence="10">The sequence shown here is derived from an EMBL/GenBank/DDBJ whole genome shotgun (WGS) entry which is preliminary data.</text>
</comment>
<keyword evidence="11" id="KW-1185">Reference proteome</keyword>
<dbReference type="GO" id="GO:0045740">
    <property type="term" value="P:positive regulation of DNA replication"/>
    <property type="evidence" value="ECO:0007669"/>
    <property type="project" value="TreeGrafter"/>
</dbReference>
<dbReference type="Proteomes" id="UP000582182">
    <property type="component" value="Unassembled WGS sequence"/>
</dbReference>
<keyword evidence="7" id="KW-0238">DNA-binding</keyword>
<sequence length="392" mass="43860">LLHFEVEWLESLFLFPSWSYIPQADQSAAGYVEILVDPVPVNLPKEVPDSVPVTYPVSAKALLTSRIPRKKQSKITVAGELTRLGSLLCIQRKTLFFLFLKCFTSAVWVPVLVQKPNQMAWHYILQLGQMYTITGLSVSSLKKSGQKMFVTSASSCLLPYCAERVREQPPDSTWRGVSTQSSSSGTPEQFSNSLEPGVEEKRPGTTKESKIISYVGIVTKILNVQACLFLLDNKVCLCLAYQQLLKCARGLRPGACVELIDVHLLQKPLVSFPYVVLGACLSSTVVLKSFSRLSNPYQPLVSSGNLYLQLLFRYNLGMPHYLWLVSLLEVFEERFSCFFGHRQPLLSSTRRNPGAAEKFLVPLLQAVVPDGEKVRDIYNEILSKAHPCPLQK</sequence>
<feature type="compositionally biased region" description="Polar residues" evidence="9">
    <location>
        <begin position="175"/>
        <end position="194"/>
    </location>
</feature>
<keyword evidence="6" id="KW-0779">Telomere</keyword>
<feature type="non-terminal residue" evidence="10">
    <location>
        <position position="392"/>
    </location>
</feature>
<comment type="subcellular location">
    <subcellularLocation>
        <location evidence="2">Chromosome</location>
        <location evidence="2">Telomere</location>
    </subcellularLocation>
    <subcellularLocation>
        <location evidence="1">Nucleus</location>
    </subcellularLocation>
</comment>
<dbReference type="InterPro" id="IPR029156">
    <property type="entry name" value="CTC1"/>
</dbReference>
<keyword evidence="5" id="KW-0158">Chromosome</keyword>
<keyword evidence="8" id="KW-0539">Nucleus</keyword>
<feature type="non-terminal residue" evidence="10">
    <location>
        <position position="1"/>
    </location>
</feature>
<dbReference type="GO" id="GO:1990879">
    <property type="term" value="C:CST complex"/>
    <property type="evidence" value="ECO:0007669"/>
    <property type="project" value="TreeGrafter"/>
</dbReference>
<evidence type="ECO:0000256" key="4">
    <source>
        <dbReference type="ARBA" id="ARBA00016175"/>
    </source>
</evidence>
<organism evidence="10 11">
    <name type="scientific">Turnix velox</name>
    <name type="common">Little buttonquail</name>
    <dbReference type="NCBI Taxonomy" id="2529409"/>
    <lineage>
        <taxon>Eukaryota</taxon>
        <taxon>Metazoa</taxon>
        <taxon>Chordata</taxon>
        <taxon>Craniata</taxon>
        <taxon>Vertebrata</taxon>
        <taxon>Euteleostomi</taxon>
        <taxon>Archelosauria</taxon>
        <taxon>Archosauria</taxon>
        <taxon>Dinosauria</taxon>
        <taxon>Saurischia</taxon>
        <taxon>Theropoda</taxon>
        <taxon>Coelurosauria</taxon>
        <taxon>Aves</taxon>
        <taxon>Neognathae</taxon>
        <taxon>Neoaves</taxon>
        <taxon>Charadriiformes</taxon>
        <taxon>Turnicidae</taxon>
        <taxon>Turnix</taxon>
    </lineage>
</organism>
<evidence type="ECO:0000313" key="10">
    <source>
        <dbReference type="EMBL" id="NXU48271.1"/>
    </source>
</evidence>
<dbReference type="PANTHER" id="PTHR14865:SF2">
    <property type="entry name" value="CST COMPLEX SUBUNIT CTC1"/>
    <property type="match status" value="1"/>
</dbReference>
<protein>
    <recommendedName>
        <fullName evidence="4">CST complex subunit CTC1</fullName>
    </recommendedName>
</protein>
<gene>
    <name evidence="10" type="primary">Ctc1_1</name>
    <name evidence="10" type="ORF">TURVEL_R13688</name>
</gene>
<evidence type="ECO:0000313" key="11">
    <source>
        <dbReference type="Proteomes" id="UP000582182"/>
    </source>
</evidence>
<dbReference type="AlphaFoldDB" id="A0A7L3L3I6"/>
<reference evidence="10 11" key="1">
    <citation type="submission" date="2019-09" db="EMBL/GenBank/DDBJ databases">
        <title>Bird 10,000 Genomes (B10K) Project - Family phase.</title>
        <authorList>
            <person name="Zhang G."/>
        </authorList>
    </citation>
    <scope>NUCLEOTIDE SEQUENCE [LARGE SCALE GENOMIC DNA]</scope>
    <source>
        <strain evidence="10">B10K-DU-029-46</strain>
    </source>
</reference>